<evidence type="ECO:0000313" key="3">
    <source>
        <dbReference type="Proteomes" id="UP001166402"/>
    </source>
</evidence>
<keyword evidence="3" id="KW-1185">Reference proteome</keyword>
<comment type="caution">
    <text evidence="2">The sequence shown here is derived from an EMBL/GenBank/DDBJ whole genome shotgun (WGS) entry which is preliminary data.</text>
</comment>
<dbReference type="InterPro" id="IPR050625">
    <property type="entry name" value="ParA/MinD_ATPase"/>
</dbReference>
<reference evidence="2" key="1">
    <citation type="submission" date="2021-03" db="EMBL/GenBank/DDBJ databases">
        <title>Genomic Encyclopedia of Type Strains, Phase IV (KMG-IV): sequencing the most valuable type-strain genomes for metagenomic binning, comparative biology and taxonomic classification.</title>
        <authorList>
            <person name="Goeker M."/>
        </authorList>
    </citation>
    <scope>NUCLEOTIDE SEQUENCE</scope>
    <source>
        <strain evidence="2">DSM 101588</strain>
    </source>
</reference>
<sequence length="215" mass="24418">MIISIFSPKGGVGKTTLTLAFANVISKEKKTCVVEYDFSPGDFPALLSVSETKNIINALDDLDGSIQRPEGRNYDVIVGAYPDDYEKISSNDIMQLVSELEKRYDVVLFDIQPGFIESCIDVMGKSEKVILIVEDELRVAARVNSFLDWLKINELSNLSNYFYIKNKSVSNQLQYIDKIRYKLPILYSVPFIKKLKGIDDKHLIKYMTKAKEAIL</sequence>
<dbReference type="Proteomes" id="UP001166402">
    <property type="component" value="Unassembled WGS sequence"/>
</dbReference>
<dbReference type="PANTHER" id="PTHR43384">
    <property type="entry name" value="SEPTUM SITE-DETERMINING PROTEIN MIND HOMOLOG, CHLOROPLASTIC-RELATED"/>
    <property type="match status" value="1"/>
</dbReference>
<evidence type="ECO:0000259" key="1">
    <source>
        <dbReference type="Pfam" id="PF13614"/>
    </source>
</evidence>
<proteinExistence type="predicted"/>
<dbReference type="SUPFAM" id="SSF52540">
    <property type="entry name" value="P-loop containing nucleoside triphosphate hydrolases"/>
    <property type="match status" value="1"/>
</dbReference>
<accession>A0ABS4NCV2</accession>
<dbReference type="EMBL" id="JAGGLT010000002">
    <property type="protein sequence ID" value="MBP2070838.1"/>
    <property type="molecule type" value="Genomic_DNA"/>
</dbReference>
<dbReference type="InterPro" id="IPR025669">
    <property type="entry name" value="AAA_dom"/>
</dbReference>
<evidence type="ECO:0000313" key="2">
    <source>
        <dbReference type="EMBL" id="MBP2070838.1"/>
    </source>
</evidence>
<dbReference type="InterPro" id="IPR027417">
    <property type="entry name" value="P-loop_NTPase"/>
</dbReference>
<dbReference type="RefSeq" id="WP_209452806.1">
    <property type="nucleotide sequence ID" value="NZ_JAGGLT010000002.1"/>
</dbReference>
<name>A0ABS4NCV2_9THEO</name>
<dbReference type="Pfam" id="PF13614">
    <property type="entry name" value="AAA_31"/>
    <property type="match status" value="1"/>
</dbReference>
<gene>
    <name evidence="2" type="ORF">J2Z80_000336</name>
</gene>
<protein>
    <submittedName>
        <fullName evidence="2">MinD-like ATPase involved in chromosome partitioning or flagellar assembly</fullName>
    </submittedName>
</protein>
<feature type="domain" description="AAA" evidence="1">
    <location>
        <begin position="2"/>
        <end position="148"/>
    </location>
</feature>
<organism evidence="2 3">
    <name type="scientific">Thermoanaerobacterium butyriciformans</name>
    <dbReference type="NCBI Taxonomy" id="1702242"/>
    <lineage>
        <taxon>Bacteria</taxon>
        <taxon>Bacillati</taxon>
        <taxon>Bacillota</taxon>
        <taxon>Clostridia</taxon>
        <taxon>Thermoanaerobacterales</taxon>
        <taxon>Thermoanaerobacteraceae</taxon>
        <taxon>Thermoanaerobacterium</taxon>
    </lineage>
</organism>
<dbReference type="Gene3D" id="3.40.50.300">
    <property type="entry name" value="P-loop containing nucleotide triphosphate hydrolases"/>
    <property type="match status" value="1"/>
</dbReference>
<dbReference type="PANTHER" id="PTHR43384:SF13">
    <property type="entry name" value="SLR0110 PROTEIN"/>
    <property type="match status" value="1"/>
</dbReference>